<dbReference type="PIRSF" id="PIRSF002741">
    <property type="entry name" value="MppA"/>
    <property type="match status" value="1"/>
</dbReference>
<feature type="domain" description="Solute-binding protein family 5" evidence="1">
    <location>
        <begin position="82"/>
        <end position="497"/>
    </location>
</feature>
<evidence type="ECO:0000313" key="2">
    <source>
        <dbReference type="EMBL" id="KUK23094.1"/>
    </source>
</evidence>
<dbReference type="GO" id="GO:1904680">
    <property type="term" value="F:peptide transmembrane transporter activity"/>
    <property type="evidence" value="ECO:0007669"/>
    <property type="project" value="TreeGrafter"/>
</dbReference>
<reference evidence="2 3" key="1">
    <citation type="journal article" date="2015" name="MBio">
        <title>Genome-Resolved Metagenomic Analysis Reveals Roles for Candidate Phyla and Other Microbial Community Members in Biogeochemical Transformations in Oil Reservoirs.</title>
        <authorList>
            <person name="Hu P."/>
            <person name="Tom L."/>
            <person name="Singh A."/>
            <person name="Thomas B.C."/>
            <person name="Baker B.J."/>
            <person name="Piceno Y.M."/>
            <person name="Andersen G.L."/>
            <person name="Banfield J.F."/>
        </authorList>
    </citation>
    <scope>NUCLEOTIDE SEQUENCE [LARGE SCALE GENOMIC DNA]</scope>
    <source>
        <strain evidence="2">46_26</strain>
    </source>
</reference>
<dbReference type="PANTHER" id="PTHR30290:SF65">
    <property type="entry name" value="MONOACYL PHOSPHATIDYLINOSITOL TETRAMANNOSIDE-BINDING PROTEIN LPQW-RELATED"/>
    <property type="match status" value="1"/>
</dbReference>
<dbReference type="GO" id="GO:0042597">
    <property type="term" value="C:periplasmic space"/>
    <property type="evidence" value="ECO:0007669"/>
    <property type="project" value="UniProtKB-ARBA"/>
</dbReference>
<protein>
    <submittedName>
        <fullName evidence="2">Extracellular solute-binding protein family 5</fullName>
    </submittedName>
</protein>
<dbReference type="GO" id="GO:0015833">
    <property type="term" value="P:peptide transport"/>
    <property type="evidence" value="ECO:0007669"/>
    <property type="project" value="TreeGrafter"/>
</dbReference>
<dbReference type="Gene3D" id="3.90.76.10">
    <property type="entry name" value="Dipeptide-binding Protein, Domain 1"/>
    <property type="match status" value="1"/>
</dbReference>
<dbReference type="Gene3D" id="3.10.105.10">
    <property type="entry name" value="Dipeptide-binding Protein, Domain 3"/>
    <property type="match status" value="1"/>
</dbReference>
<proteinExistence type="predicted"/>
<evidence type="ECO:0000313" key="3">
    <source>
        <dbReference type="Proteomes" id="UP000058636"/>
    </source>
</evidence>
<dbReference type="CDD" id="cd08509">
    <property type="entry name" value="PBP2_TmCBP_oligosaccharides_like"/>
    <property type="match status" value="1"/>
</dbReference>
<dbReference type="SUPFAM" id="SSF53850">
    <property type="entry name" value="Periplasmic binding protein-like II"/>
    <property type="match status" value="1"/>
</dbReference>
<sequence>MKKAGRFFILAFALFLATTVVLGAPVLPNVPRGDLLIVDALHGRLAVTDFNIWKPGTQAGNGIQQMLMDTLWYVDPTSGEWINALAEEPPIYNEDSTVMTVKLRKGIYWSDGVEFTADDVVFTVKLQMENPGFNYSGPFKTYVKNVYAKDKYTVVFELTKPYPRFHNFFTVLIYGACYIMPKHVFEKVEDPLKFRFDPPVSLGPYVLKDYDKAGYWWFFERREDWQRTSVGMVYGKPKPKYVLFIYYGTDEKKVMAQAQHQLDCIFDLTPEAWETLRKMNPYSKVWYDDFPWAWMDDVAARGICFNLEKFPYNLKEVRWALALAIDIKEVIISGFNGIERMAPLHEAPTTAFMKYYDKPLKEWLKEFELLVPGYGKFKPFDDTLPQQIAEWAKEQGYKVTMDPEDIWGIGWWKYAPDVAEKLLISAGFKKENGKWYLPNGEPWKITILGLPAEIDSVRLAFAVADQWRKFGIDVTVQSVEAGVFWTRWALGNFDAGSYWPASASGIIDIWPLYQGWHKRYYQPTGESAASNQIRWVNNIASDIIDKMATLKPDDPRLIEYSRDLFKVFVEEMPFISTVINKKFNAYDTYVWTNFPSAENPYMSTAWWWGTFKFLLPFLEPTGRAPSSEYGK</sequence>
<dbReference type="Gene3D" id="3.40.190.10">
    <property type="entry name" value="Periplasmic binding protein-like II"/>
    <property type="match status" value="1"/>
</dbReference>
<dbReference type="Pfam" id="PF00496">
    <property type="entry name" value="SBP_bac_5"/>
    <property type="match status" value="1"/>
</dbReference>
<comment type="caution">
    <text evidence="2">The sequence shown here is derived from an EMBL/GenBank/DDBJ whole genome shotgun (WGS) entry which is preliminary data.</text>
</comment>
<dbReference type="Proteomes" id="UP000058636">
    <property type="component" value="Unassembled WGS sequence"/>
</dbReference>
<dbReference type="InterPro" id="IPR000914">
    <property type="entry name" value="SBP_5_dom"/>
</dbReference>
<dbReference type="InterPro" id="IPR039424">
    <property type="entry name" value="SBP_5"/>
</dbReference>
<dbReference type="GO" id="GO:0043190">
    <property type="term" value="C:ATP-binding cassette (ABC) transporter complex"/>
    <property type="evidence" value="ECO:0007669"/>
    <property type="project" value="InterPro"/>
</dbReference>
<evidence type="ECO:0000259" key="1">
    <source>
        <dbReference type="Pfam" id="PF00496"/>
    </source>
</evidence>
<dbReference type="EMBL" id="LGFG01000053">
    <property type="protein sequence ID" value="KUK23094.1"/>
    <property type="molecule type" value="Genomic_DNA"/>
</dbReference>
<gene>
    <name evidence="2" type="ORF">XD57_0802</name>
</gene>
<dbReference type="InterPro" id="IPR030678">
    <property type="entry name" value="Peptide/Ni-bd"/>
</dbReference>
<accession>A0A117L309</accession>
<organism evidence="2 3">
    <name type="scientific">Thermotoga petrophila</name>
    <dbReference type="NCBI Taxonomy" id="93929"/>
    <lineage>
        <taxon>Bacteria</taxon>
        <taxon>Thermotogati</taxon>
        <taxon>Thermotogota</taxon>
        <taxon>Thermotogae</taxon>
        <taxon>Thermotogales</taxon>
        <taxon>Thermotogaceae</taxon>
        <taxon>Thermotoga</taxon>
    </lineage>
</organism>
<dbReference type="AlphaFoldDB" id="A0A117L309"/>
<name>A0A117L309_9THEM</name>
<dbReference type="PANTHER" id="PTHR30290">
    <property type="entry name" value="PERIPLASMIC BINDING COMPONENT OF ABC TRANSPORTER"/>
    <property type="match status" value="1"/>
</dbReference>
<dbReference type="PATRIC" id="fig|93930.3.peg.1653"/>